<dbReference type="GO" id="GO:0008236">
    <property type="term" value="F:serine-type peptidase activity"/>
    <property type="evidence" value="ECO:0007669"/>
    <property type="project" value="UniProtKB-UniRule"/>
</dbReference>
<sequence>MKFRYSFLCCLAALGMSGQALANSGHSGYYRQPDLRGDTLVFTSEGDIWVDELGKGSAHRLTSKPAEESGAVLSQDGKTLAFVANYEGAPEAYVMPVAGGLPKRVTFEQSHVRLQGWTADGKLLYATDNAFGPSSTWVLKEVDPASLKVTALPLANAIQGSLDEQGQYLYFARFGLQVTGDHAKVYRGGAKGELWRFKLGSNDEAQLLSAKDAGSERDPMYYQGRLYYVSDKDGNPNLWSMATDGSDTRQLTHYHDWPVKGARLSEGRIVFQLGADVMLLDIAKGEAQKLDITLNTDEPYRQPRWLKEPLKYATDAELNAKGNKVVLTARGRVAIAGTDGSRLVDIAVPAQSRVRSALLSKDGKWVYAICDASGEQEIWRFAADGSNDAKQLTQGGHSLRWSLSLSPDGRYLANDDNDGNLYLLDLKSGSNNKILGNGPGLGPFGDLAWSADSRYLAIGAALVGHERSQVLLFDTATAKQQFLTSSKYESFSPAFSPDGKWLYFLSNRSFNATPGSPWGDRNMGPMFDKRTDIFALALDPKAVFPFQKPSELLADAEKADDGKASIEWGSIAARLWQVPVAAGNYSGLSVSQDRLYVEDNPAGQGAASLKTLAFDRLSPKLETFAGDVAQYGLSDDGKQLFVRKQSQPEQMFIVLAGAKMPSDLANQRVQGEQWQLAINPGDEWLQMFRDAWLMHRDSFFDPALRGQDWNAIKARFEPLVARVSDRQELADLLGQMTGQLSALHSQVRGGDFPQNPDAASAASLGAELLQSDAGVRISHILETDPELPEQASPLARPGVDARDGDIIKAINGRKVNTLSDVSLLLRNQAGKQVLLTLNRGSASHDTIVYPVDLQANSQLRYQNWVEHNRSAVAKASGGKIGYLHLYAMGTGDIESFAREFFANYGKDGLIIDVRRNRGGNIDSWVINKLLQRAWMFWQPKHGDANTNMQQAFRGHLVVLTDQITYSDGETFSAGIKALGLAPLIGMRTAGAGVWLTGRNSLADGGMARVAEFPQFELDGHWIVEGQGVSPDIAVDNLPHATFEGKDAQLDKAISYLEAELKKAPIKPLKAEDISKQPRAADVTQEFNEHR</sequence>
<dbReference type="PIRSF" id="PIRSF036421">
    <property type="entry name" value="Tricorn_protease"/>
    <property type="match status" value="1"/>
</dbReference>
<keyword evidence="15" id="KW-1185">Reference proteome</keyword>
<reference evidence="14 15" key="1">
    <citation type="submission" date="2018-11" db="EMBL/GenBank/DDBJ databases">
        <title>Genomic Encyclopedia of Type Strains, Phase IV (KMG-IV): sequencing the most valuable type-strain genomes for metagenomic binning, comparative biology and taxonomic classification.</title>
        <authorList>
            <person name="Goeker M."/>
        </authorList>
    </citation>
    <scope>NUCLEOTIDE SEQUENCE [LARGE SCALE GENOMIC DNA]</scope>
    <source>
        <strain evidence="14 15">DSM 21945</strain>
    </source>
</reference>
<dbReference type="InterPro" id="IPR029414">
    <property type="entry name" value="Tricorn_PDZ"/>
</dbReference>
<evidence type="ECO:0000256" key="11">
    <source>
        <dbReference type="SAM" id="SignalP"/>
    </source>
</evidence>
<evidence type="ECO:0000256" key="7">
    <source>
        <dbReference type="PIRNR" id="PIRNR036421"/>
    </source>
</evidence>
<evidence type="ECO:0000313" key="15">
    <source>
        <dbReference type="Proteomes" id="UP000268033"/>
    </source>
</evidence>
<feature type="active site" description="Charge relay system" evidence="8">
    <location>
        <position position="1024"/>
    </location>
</feature>
<dbReference type="Gene3D" id="2.30.42.10">
    <property type="match status" value="1"/>
</dbReference>
<dbReference type="Gene3D" id="2.120.10.60">
    <property type="entry name" value="Tricorn protease N-terminal domain"/>
    <property type="match status" value="1"/>
</dbReference>
<dbReference type="EC" id="3.4.21.-" evidence="7"/>
<keyword evidence="11" id="KW-0732">Signal</keyword>
<evidence type="ECO:0000256" key="5">
    <source>
        <dbReference type="ARBA" id="ARBA00022801"/>
    </source>
</evidence>
<dbReference type="AlphaFoldDB" id="A0A3N1PDN4"/>
<protein>
    <recommendedName>
        <fullName evidence="7">Tricorn protease homolog</fullName>
        <ecNumber evidence="7">3.4.21.-</ecNumber>
    </recommendedName>
</protein>
<evidence type="ECO:0000256" key="8">
    <source>
        <dbReference type="PIRSR" id="PIRSR036421-1"/>
    </source>
</evidence>
<dbReference type="STRING" id="584787.GCA_001247655_03012"/>
<proteinExistence type="inferred from homology"/>
<dbReference type="Gene3D" id="3.90.226.10">
    <property type="entry name" value="2-enoyl-CoA Hydratase, Chain A, domain 1"/>
    <property type="match status" value="1"/>
</dbReference>
<dbReference type="Pfam" id="PF26550">
    <property type="entry name" value="Tricorn_2nd"/>
    <property type="match status" value="1"/>
</dbReference>
<dbReference type="InterPro" id="IPR028204">
    <property type="entry name" value="Tricorn_C1"/>
</dbReference>
<keyword evidence="3 7" id="KW-0963">Cytoplasm</keyword>
<organism evidence="14 15">
    <name type="scientific">Gallaecimonas pentaromativorans</name>
    <dbReference type="NCBI Taxonomy" id="584787"/>
    <lineage>
        <taxon>Bacteria</taxon>
        <taxon>Pseudomonadati</taxon>
        <taxon>Pseudomonadota</taxon>
        <taxon>Gammaproteobacteria</taxon>
        <taxon>Enterobacterales</taxon>
        <taxon>Gallaecimonadaceae</taxon>
        <taxon>Gallaecimonas</taxon>
    </lineage>
</organism>
<dbReference type="InterPro" id="IPR029045">
    <property type="entry name" value="ClpP/crotonase-like_dom_sf"/>
</dbReference>
<dbReference type="SMART" id="SM00245">
    <property type="entry name" value="TSPc"/>
    <property type="match status" value="1"/>
</dbReference>
<keyword evidence="5 7" id="KW-0378">Hydrolase</keyword>
<evidence type="ECO:0000259" key="13">
    <source>
        <dbReference type="SMART" id="SM00245"/>
    </source>
</evidence>
<dbReference type="Proteomes" id="UP000268033">
    <property type="component" value="Unassembled WGS sequence"/>
</dbReference>
<evidence type="ECO:0000256" key="3">
    <source>
        <dbReference type="ARBA" id="ARBA00022490"/>
    </source>
</evidence>
<feature type="domain" description="PDZ" evidence="12">
    <location>
        <begin position="762"/>
        <end position="841"/>
    </location>
</feature>
<dbReference type="Gene3D" id="3.30.750.44">
    <property type="match status" value="1"/>
</dbReference>
<evidence type="ECO:0000259" key="12">
    <source>
        <dbReference type="SMART" id="SM00228"/>
    </source>
</evidence>
<dbReference type="SMART" id="SM00228">
    <property type="entry name" value="PDZ"/>
    <property type="match status" value="1"/>
</dbReference>
<dbReference type="Pfam" id="PF03572">
    <property type="entry name" value="Peptidase_S41"/>
    <property type="match status" value="1"/>
</dbReference>
<keyword evidence="6 7" id="KW-0720">Serine protease</keyword>
<dbReference type="InterPro" id="IPR036034">
    <property type="entry name" value="PDZ_sf"/>
</dbReference>
<dbReference type="SUPFAM" id="SSF52096">
    <property type="entry name" value="ClpP/crotonase"/>
    <property type="match status" value="1"/>
</dbReference>
<feature type="active site" description="Nucleophile" evidence="8">
    <location>
        <position position="966"/>
    </location>
</feature>
<dbReference type="RefSeq" id="WP_123421645.1">
    <property type="nucleotide sequence ID" value="NZ_RJUL01000005.1"/>
</dbReference>
<feature type="active site" description="Charge relay system" evidence="8">
    <location>
        <position position="744"/>
    </location>
</feature>
<dbReference type="Pfam" id="PF26549">
    <property type="entry name" value="Tricorn_N"/>
    <property type="match status" value="1"/>
</dbReference>
<dbReference type="SUPFAM" id="SSF69322">
    <property type="entry name" value="Tricorn protease domain 2"/>
    <property type="match status" value="1"/>
</dbReference>
<evidence type="ECO:0000256" key="6">
    <source>
        <dbReference type="ARBA" id="ARBA00022825"/>
    </source>
</evidence>
<dbReference type="CDD" id="cd07562">
    <property type="entry name" value="Peptidase_S41_TRI"/>
    <property type="match status" value="1"/>
</dbReference>
<name>A0A3N1PDN4_9GAMM</name>
<dbReference type="SUPFAM" id="SSF69304">
    <property type="entry name" value="Tricorn protease N-terminal domain"/>
    <property type="match status" value="1"/>
</dbReference>
<dbReference type="Pfam" id="PF14684">
    <property type="entry name" value="Tricorn_C1"/>
    <property type="match status" value="1"/>
</dbReference>
<evidence type="ECO:0000256" key="2">
    <source>
        <dbReference type="ARBA" id="ARBA00008524"/>
    </source>
</evidence>
<comment type="caution">
    <text evidence="14">The sequence shown here is derived from an EMBL/GenBank/DDBJ whole genome shotgun (WGS) entry which is preliminary data.</text>
</comment>
<comment type="function">
    <text evidence="7">Degrades oligopeptides.</text>
</comment>
<evidence type="ECO:0000256" key="1">
    <source>
        <dbReference type="ARBA" id="ARBA00004496"/>
    </source>
</evidence>
<dbReference type="InterPro" id="IPR005151">
    <property type="entry name" value="Tail-specific_protease"/>
</dbReference>
<dbReference type="InterPro" id="IPR001478">
    <property type="entry name" value="PDZ"/>
</dbReference>
<dbReference type="PANTHER" id="PTHR43253">
    <property type="entry name" value="TRICORN PROTEASE HOMOLOG 2-RELATED"/>
    <property type="match status" value="1"/>
</dbReference>
<dbReference type="PANTHER" id="PTHR43253:SF1">
    <property type="entry name" value="TRICORN PROTEASE HOMOLOG 2-RELATED"/>
    <property type="match status" value="1"/>
</dbReference>
<comment type="subcellular location">
    <subcellularLocation>
        <location evidence="1 7">Cytoplasm</location>
    </subcellularLocation>
</comment>
<evidence type="ECO:0000256" key="10">
    <source>
        <dbReference type="SAM" id="MobiDB-lite"/>
    </source>
</evidence>
<dbReference type="GO" id="GO:0005737">
    <property type="term" value="C:cytoplasm"/>
    <property type="evidence" value="ECO:0007669"/>
    <property type="project" value="UniProtKB-SubCell"/>
</dbReference>
<feature type="signal peptide" evidence="11">
    <location>
        <begin position="1"/>
        <end position="22"/>
    </location>
</feature>
<feature type="chain" id="PRO_5018313920" description="Tricorn protease homolog" evidence="11">
    <location>
        <begin position="23"/>
        <end position="1090"/>
    </location>
</feature>
<evidence type="ECO:0000256" key="4">
    <source>
        <dbReference type="ARBA" id="ARBA00022670"/>
    </source>
</evidence>
<feature type="site" description="Transition state stabilizer; via amide nitrogen" evidence="9">
    <location>
        <position position="967"/>
    </location>
</feature>
<dbReference type="InterPro" id="IPR015943">
    <property type="entry name" value="WD40/YVTN_repeat-like_dom_sf"/>
</dbReference>
<dbReference type="GO" id="GO:0006508">
    <property type="term" value="P:proteolysis"/>
    <property type="evidence" value="ECO:0007669"/>
    <property type="project" value="UniProtKB-UniRule"/>
</dbReference>
<feature type="region of interest" description="Disordered" evidence="10">
    <location>
        <begin position="1068"/>
        <end position="1090"/>
    </location>
</feature>
<dbReference type="SUPFAM" id="SSF50156">
    <property type="entry name" value="PDZ domain-like"/>
    <property type="match status" value="1"/>
</dbReference>
<evidence type="ECO:0000256" key="9">
    <source>
        <dbReference type="PIRSR" id="PIRSR036421-3"/>
    </source>
</evidence>
<feature type="domain" description="Tail specific protease" evidence="13">
    <location>
        <begin position="830"/>
        <end position="1035"/>
    </location>
</feature>
<evidence type="ECO:0000313" key="14">
    <source>
        <dbReference type="EMBL" id="ROQ25948.1"/>
    </source>
</evidence>
<dbReference type="InterPro" id="IPR012393">
    <property type="entry name" value="Tricorn_protease"/>
</dbReference>
<dbReference type="Pfam" id="PF14685">
    <property type="entry name" value="PDZ_Tricorn"/>
    <property type="match status" value="1"/>
</dbReference>
<dbReference type="Gene3D" id="2.130.10.10">
    <property type="entry name" value="YVTN repeat-like/Quinoprotein amine dehydrogenase"/>
    <property type="match status" value="1"/>
</dbReference>
<accession>A0A3N1PDN4</accession>
<keyword evidence="4 7" id="KW-0645">Protease</keyword>
<gene>
    <name evidence="14" type="ORF">EDC28_105262</name>
</gene>
<dbReference type="EMBL" id="RJUL01000005">
    <property type="protein sequence ID" value="ROQ25948.1"/>
    <property type="molecule type" value="Genomic_DNA"/>
</dbReference>
<comment type="similarity">
    <text evidence="2 7">Belongs to the peptidase S41B family.</text>
</comment>